<feature type="transmembrane region" description="Helical" evidence="9">
    <location>
        <begin position="150"/>
        <end position="171"/>
    </location>
</feature>
<comment type="miscellaneous">
    <text evidence="9">Carbon 2 of the heme B porphyrin ring is defined according to the Fischer nomenclature.</text>
</comment>
<dbReference type="HAMAP" id="MF_00154">
    <property type="entry name" value="CyoE_CtaB"/>
    <property type="match status" value="1"/>
</dbReference>
<dbReference type="EC" id="2.5.1.141" evidence="9"/>
<evidence type="ECO:0000256" key="4">
    <source>
        <dbReference type="ARBA" id="ARBA00022692"/>
    </source>
</evidence>
<dbReference type="Proteomes" id="UP000488299">
    <property type="component" value="Unassembled WGS sequence"/>
</dbReference>
<organism evidence="10 11">
    <name type="scientific">Rudanella paleaurantiibacter</name>
    <dbReference type="NCBI Taxonomy" id="2614655"/>
    <lineage>
        <taxon>Bacteria</taxon>
        <taxon>Pseudomonadati</taxon>
        <taxon>Bacteroidota</taxon>
        <taxon>Cytophagia</taxon>
        <taxon>Cytophagales</taxon>
        <taxon>Cytophagaceae</taxon>
        <taxon>Rudanella</taxon>
    </lineage>
</organism>
<reference evidence="10 11" key="1">
    <citation type="submission" date="2019-10" db="EMBL/GenBank/DDBJ databases">
        <title>Rudanella paleaurantiibacter sp. nov., isolated from sludge.</title>
        <authorList>
            <person name="Xu S.Q."/>
        </authorList>
    </citation>
    <scope>NUCLEOTIDE SEQUENCE [LARGE SCALE GENOMIC DNA]</scope>
    <source>
        <strain evidence="10 11">HX-22-17</strain>
    </source>
</reference>
<keyword evidence="6 9" id="KW-0350">Heme biosynthesis</keyword>
<comment type="pathway">
    <text evidence="9">Porphyrin-containing compound metabolism; heme O biosynthesis; heme O from protoheme: step 1/1.</text>
</comment>
<dbReference type="PANTHER" id="PTHR43448:SF2">
    <property type="entry name" value="PROTOHEME IX FARNESYLTRANSFERASE, MITOCHONDRIAL"/>
    <property type="match status" value="1"/>
</dbReference>
<comment type="similarity">
    <text evidence="9">Belongs to the UbiA prenyltransferase family. Protoheme IX farnesyltransferase subfamily.</text>
</comment>
<dbReference type="PROSITE" id="PS00943">
    <property type="entry name" value="UBIA"/>
    <property type="match status" value="1"/>
</dbReference>
<keyword evidence="5 9" id="KW-1133">Transmembrane helix</keyword>
<dbReference type="GO" id="GO:0006784">
    <property type="term" value="P:heme A biosynthetic process"/>
    <property type="evidence" value="ECO:0007669"/>
    <property type="project" value="TreeGrafter"/>
</dbReference>
<evidence type="ECO:0000256" key="6">
    <source>
        <dbReference type="ARBA" id="ARBA00023133"/>
    </source>
</evidence>
<evidence type="ECO:0000256" key="8">
    <source>
        <dbReference type="ARBA" id="ARBA00047690"/>
    </source>
</evidence>
<accession>A0A7J5U1L1</accession>
<dbReference type="Pfam" id="PF01040">
    <property type="entry name" value="UbiA"/>
    <property type="match status" value="1"/>
</dbReference>
<dbReference type="GO" id="GO:0008495">
    <property type="term" value="F:protoheme IX farnesyltransferase activity"/>
    <property type="evidence" value="ECO:0007669"/>
    <property type="project" value="UniProtKB-UniRule"/>
</dbReference>
<dbReference type="RefSeq" id="WP_152123269.1">
    <property type="nucleotide sequence ID" value="NZ_WELI01000002.1"/>
</dbReference>
<comment type="catalytic activity">
    <reaction evidence="8 9">
        <text>heme b + (2E,6E)-farnesyl diphosphate + H2O = Fe(II)-heme o + diphosphate</text>
        <dbReference type="Rhea" id="RHEA:28070"/>
        <dbReference type="ChEBI" id="CHEBI:15377"/>
        <dbReference type="ChEBI" id="CHEBI:33019"/>
        <dbReference type="ChEBI" id="CHEBI:60344"/>
        <dbReference type="ChEBI" id="CHEBI:60530"/>
        <dbReference type="ChEBI" id="CHEBI:175763"/>
        <dbReference type="EC" id="2.5.1.141"/>
    </reaction>
</comment>
<dbReference type="GO" id="GO:0005886">
    <property type="term" value="C:plasma membrane"/>
    <property type="evidence" value="ECO:0007669"/>
    <property type="project" value="UniProtKB-SubCell"/>
</dbReference>
<evidence type="ECO:0000256" key="7">
    <source>
        <dbReference type="ARBA" id="ARBA00023136"/>
    </source>
</evidence>
<evidence type="ECO:0000313" key="10">
    <source>
        <dbReference type="EMBL" id="KAB7731667.1"/>
    </source>
</evidence>
<proteinExistence type="inferred from homology"/>
<keyword evidence="4 9" id="KW-0812">Transmembrane</keyword>
<comment type="subcellular location">
    <subcellularLocation>
        <location evidence="9">Cell membrane</location>
        <topology evidence="9">Multi-pass membrane protein</topology>
    </subcellularLocation>
    <subcellularLocation>
        <location evidence="1">Membrane</location>
        <topology evidence="1">Multi-pass membrane protein</topology>
    </subcellularLocation>
</comment>
<dbReference type="CDD" id="cd13957">
    <property type="entry name" value="PT_UbiA_Cox10"/>
    <property type="match status" value="1"/>
</dbReference>
<evidence type="ECO:0000256" key="1">
    <source>
        <dbReference type="ARBA" id="ARBA00004141"/>
    </source>
</evidence>
<feature type="transmembrane region" description="Helical" evidence="9">
    <location>
        <begin position="50"/>
        <end position="72"/>
    </location>
</feature>
<protein>
    <recommendedName>
        <fullName evidence="9">Protoheme IX farnesyltransferase</fullName>
        <ecNumber evidence="9">2.5.1.141</ecNumber>
    </recommendedName>
    <alternativeName>
        <fullName evidence="9">Heme B farnesyltransferase</fullName>
    </alternativeName>
    <alternativeName>
        <fullName evidence="9">Heme O synthase</fullName>
    </alternativeName>
</protein>
<dbReference type="InterPro" id="IPR006369">
    <property type="entry name" value="Protohaem_IX_farnesylTrfase"/>
</dbReference>
<keyword evidence="2 9" id="KW-1003">Cell membrane</keyword>
<dbReference type="AlphaFoldDB" id="A0A7J5U1L1"/>
<keyword evidence="7 9" id="KW-0472">Membrane</keyword>
<feature type="transmembrane region" description="Helical" evidence="9">
    <location>
        <begin position="244"/>
        <end position="265"/>
    </location>
</feature>
<dbReference type="UniPathway" id="UPA00834">
    <property type="reaction ID" value="UER00712"/>
</dbReference>
<sequence length="299" mass="32907">MMTVEERKDSTRVRWRTKIKAYVELLKLRLAVIVGLSGALGYMLATKESYNAGMILLFSISGLMITGAANATNQILEIELDRLMNRTGTRPLPSGRLSKRSALYFVGVLLFVGLLTQALWFNPLTAAISFVSYLLYSFAYTPLKRVGPIAVFVGAIPGGLPPLIGCVAAKGTIDLEAIVLFGVQFIWQFPHFWAIAWVLDDDYRKAGFRLLPLANAKSYNTALIVLVFTLVLLPTSVLPTLLGFTGVVSAWVSIVAGLAFLYLNFRLVKLGTDRSALQLMFGSFLYLPVVQIAYVLDKV</sequence>
<dbReference type="InterPro" id="IPR030470">
    <property type="entry name" value="UbiA_prenylTrfase_CS"/>
</dbReference>
<dbReference type="EMBL" id="WELI01000002">
    <property type="protein sequence ID" value="KAB7731667.1"/>
    <property type="molecule type" value="Genomic_DNA"/>
</dbReference>
<feature type="transmembrane region" description="Helical" evidence="9">
    <location>
        <begin position="177"/>
        <end position="199"/>
    </location>
</feature>
<evidence type="ECO:0000256" key="9">
    <source>
        <dbReference type="HAMAP-Rule" id="MF_00154"/>
    </source>
</evidence>
<evidence type="ECO:0000313" key="11">
    <source>
        <dbReference type="Proteomes" id="UP000488299"/>
    </source>
</evidence>
<evidence type="ECO:0000256" key="2">
    <source>
        <dbReference type="ARBA" id="ARBA00022475"/>
    </source>
</evidence>
<feature type="transmembrane region" description="Helical" evidence="9">
    <location>
        <begin position="219"/>
        <end position="238"/>
    </location>
</feature>
<dbReference type="NCBIfam" id="TIGR01473">
    <property type="entry name" value="cyoE_ctaB"/>
    <property type="match status" value="1"/>
</dbReference>
<keyword evidence="3 9" id="KW-0808">Transferase</keyword>
<feature type="transmembrane region" description="Helical" evidence="9">
    <location>
        <begin position="277"/>
        <end position="296"/>
    </location>
</feature>
<comment type="caution">
    <text evidence="10">The sequence shown here is derived from an EMBL/GenBank/DDBJ whole genome shotgun (WGS) entry which is preliminary data.</text>
</comment>
<gene>
    <name evidence="10" type="primary">cyoE</name>
    <name evidence="9" type="synonym">ctaB</name>
    <name evidence="10" type="ORF">F5984_05415</name>
</gene>
<name>A0A7J5U1L1_9BACT</name>
<evidence type="ECO:0000256" key="3">
    <source>
        <dbReference type="ARBA" id="ARBA00022679"/>
    </source>
</evidence>
<keyword evidence="11" id="KW-1185">Reference proteome</keyword>
<dbReference type="InterPro" id="IPR000537">
    <property type="entry name" value="UbiA_prenyltransferase"/>
</dbReference>
<dbReference type="InterPro" id="IPR044878">
    <property type="entry name" value="UbiA_sf"/>
</dbReference>
<dbReference type="GO" id="GO:0048034">
    <property type="term" value="P:heme O biosynthetic process"/>
    <property type="evidence" value="ECO:0007669"/>
    <property type="project" value="UniProtKB-UniRule"/>
</dbReference>
<comment type="function">
    <text evidence="9">Converts heme B (protoheme IX) to heme O by substitution of the vinyl group on carbon 2 of heme B porphyrin ring with a hydroxyethyl farnesyl side group.</text>
</comment>
<feature type="transmembrane region" description="Helical" evidence="9">
    <location>
        <begin position="102"/>
        <end position="120"/>
    </location>
</feature>
<feature type="transmembrane region" description="Helical" evidence="9">
    <location>
        <begin position="21"/>
        <end position="44"/>
    </location>
</feature>
<evidence type="ECO:0000256" key="5">
    <source>
        <dbReference type="ARBA" id="ARBA00022989"/>
    </source>
</evidence>
<dbReference type="Gene3D" id="1.10.357.140">
    <property type="entry name" value="UbiA prenyltransferase"/>
    <property type="match status" value="1"/>
</dbReference>
<dbReference type="PANTHER" id="PTHR43448">
    <property type="entry name" value="PROTOHEME IX FARNESYLTRANSFERASE, MITOCHONDRIAL"/>
    <property type="match status" value="1"/>
</dbReference>